<keyword evidence="3" id="KW-1185">Reference proteome</keyword>
<dbReference type="Proteomes" id="UP000008881">
    <property type="component" value="Chromosome"/>
</dbReference>
<dbReference type="AlphaFoldDB" id="A0A0H3FVD8"/>
<accession>A0A0H3FVD8</accession>
<dbReference type="HOGENOM" id="CLU_3396305_0_0_6"/>
<dbReference type="KEGG" id="eae:EAE_09335"/>
<keyword evidence="1" id="KW-1133">Transmembrane helix</keyword>
<protein>
    <submittedName>
        <fullName evidence="2">Uncharacterized protein</fullName>
    </submittedName>
</protein>
<name>A0A0H3FVD8_KLEAK</name>
<gene>
    <name evidence="2" type="ordered locus">EAE_09335</name>
</gene>
<keyword evidence="1" id="KW-0812">Transmembrane</keyword>
<reference evidence="2 3" key="1">
    <citation type="journal article" date="2012" name="J. Bacteriol.">
        <title>Complete genome sequence of Enterobacter aerogenes KCTC 2190.</title>
        <authorList>
            <person name="Shin S.H."/>
            <person name="Kim S."/>
            <person name="Kim J.Y."/>
            <person name="Lee S."/>
            <person name="Um Y."/>
            <person name="Oh M.K."/>
            <person name="Kim Y.R."/>
            <person name="Lee J."/>
            <person name="Yang K.S."/>
        </authorList>
    </citation>
    <scope>NUCLEOTIDE SEQUENCE [LARGE SCALE GENOMIC DNA]</scope>
    <source>
        <strain evidence="2 3">KCTC 2190</strain>
    </source>
</reference>
<evidence type="ECO:0000313" key="2">
    <source>
        <dbReference type="EMBL" id="AEG96785.1"/>
    </source>
</evidence>
<proteinExistence type="predicted"/>
<sequence>MPENVKKEKGFAVILTGAKLAAVLFFYKGHQ</sequence>
<evidence type="ECO:0000256" key="1">
    <source>
        <dbReference type="SAM" id="Phobius"/>
    </source>
</evidence>
<dbReference type="EMBL" id="CP002824">
    <property type="protein sequence ID" value="AEG96785.1"/>
    <property type="molecule type" value="Genomic_DNA"/>
</dbReference>
<keyword evidence="1" id="KW-0472">Membrane</keyword>
<organism evidence="2 3">
    <name type="scientific">Klebsiella aerogenes (strain ATCC 13048 / DSM 30053 / CCUG 1429 / JCM 1235 / KCTC 2190 / NBRC 13534 / NCIMB 10102 / NCTC 10006 / CDC 819-56)</name>
    <name type="common">Enterobacter aerogenes</name>
    <dbReference type="NCBI Taxonomy" id="1028307"/>
    <lineage>
        <taxon>Bacteria</taxon>
        <taxon>Pseudomonadati</taxon>
        <taxon>Pseudomonadota</taxon>
        <taxon>Gammaproteobacteria</taxon>
        <taxon>Enterobacterales</taxon>
        <taxon>Enterobacteriaceae</taxon>
        <taxon>Klebsiella/Raoultella group</taxon>
        <taxon>Klebsiella</taxon>
    </lineage>
</organism>
<evidence type="ECO:0000313" key="3">
    <source>
        <dbReference type="Proteomes" id="UP000008881"/>
    </source>
</evidence>
<feature type="transmembrane region" description="Helical" evidence="1">
    <location>
        <begin position="12"/>
        <end position="29"/>
    </location>
</feature>